<evidence type="ECO:0000256" key="7">
    <source>
        <dbReference type="ARBA" id="ARBA00023170"/>
    </source>
</evidence>
<dbReference type="OrthoDB" id="6088892at2759"/>
<dbReference type="SUPFAM" id="SSF81321">
    <property type="entry name" value="Family A G protein-coupled receptor-like"/>
    <property type="match status" value="1"/>
</dbReference>
<dbReference type="KEGG" id="xtr:100489149"/>
<evidence type="ECO:0000256" key="1">
    <source>
        <dbReference type="ARBA" id="ARBA00004141"/>
    </source>
</evidence>
<keyword evidence="7 10" id="KW-0675">Receptor</keyword>
<evidence type="ECO:0000256" key="4">
    <source>
        <dbReference type="ARBA" id="ARBA00023040"/>
    </source>
</evidence>
<evidence type="ECO:0000313" key="13">
    <source>
        <dbReference type="Ensembl" id="ENSXETP00000073436"/>
    </source>
</evidence>
<evidence type="ECO:0000256" key="3">
    <source>
        <dbReference type="ARBA" id="ARBA00022989"/>
    </source>
</evidence>
<dbReference type="FunFam" id="1.20.1070.10:FF:000034">
    <property type="entry name" value="G-protein coupled receptor 1"/>
    <property type="match status" value="1"/>
</dbReference>
<dbReference type="GO" id="GO:0005886">
    <property type="term" value="C:plasma membrane"/>
    <property type="evidence" value="ECO:0000318"/>
    <property type="project" value="GO_Central"/>
</dbReference>
<dbReference type="InterPro" id="IPR000826">
    <property type="entry name" value="Formyl_rcpt-rel"/>
</dbReference>
<dbReference type="AlphaFoldDB" id="A0A6I8QMA7"/>
<evidence type="ECO:0000256" key="2">
    <source>
        <dbReference type="ARBA" id="ARBA00022692"/>
    </source>
</evidence>
<comment type="similarity">
    <text evidence="10">Belongs to the G-protein coupled receptor 1 family.</text>
</comment>
<evidence type="ECO:0000313" key="14">
    <source>
        <dbReference type="Proteomes" id="UP000008143"/>
    </source>
</evidence>
<gene>
    <name evidence="13 15 16" type="primary">LOC100489149</name>
</gene>
<evidence type="ECO:0000256" key="6">
    <source>
        <dbReference type="ARBA" id="ARBA00023157"/>
    </source>
</evidence>
<name>A0A6I8QMA7_XENTR</name>
<evidence type="ECO:0000256" key="11">
    <source>
        <dbReference type="SAM" id="Phobius"/>
    </source>
</evidence>
<feature type="domain" description="G-protein coupled receptors family 1 profile" evidence="12">
    <location>
        <begin position="52"/>
        <end position="296"/>
    </location>
</feature>
<dbReference type="GeneID" id="100489149"/>
<keyword evidence="5 11" id="KW-0472">Membrane</keyword>
<reference evidence="15" key="3">
    <citation type="submission" date="2025-04" db="UniProtKB">
        <authorList>
            <consortium name="RefSeq"/>
        </authorList>
    </citation>
    <scope>IDENTIFICATION</scope>
    <source>
        <strain evidence="15">Nigerian</strain>
        <tissue evidence="15">Liver and blood</tissue>
    </source>
</reference>
<dbReference type="PROSITE" id="PS00237">
    <property type="entry name" value="G_PROTEIN_RECEP_F1_1"/>
    <property type="match status" value="1"/>
</dbReference>
<dbReference type="Proteomes" id="UP000008143">
    <property type="component" value="Chromosome 7"/>
</dbReference>
<feature type="transmembrane region" description="Helical" evidence="11">
    <location>
        <begin position="112"/>
        <end position="138"/>
    </location>
</feature>
<keyword evidence="14" id="KW-1185">Reference proteome</keyword>
<evidence type="ECO:0000313" key="16">
    <source>
        <dbReference type="Xenbase" id="XB-GENE-29079591"/>
    </source>
</evidence>
<dbReference type="OMA" id="REYENWP"/>
<evidence type="ECO:0000256" key="10">
    <source>
        <dbReference type="RuleBase" id="RU000688"/>
    </source>
</evidence>
<dbReference type="PANTHER" id="PTHR24225:SF65">
    <property type="entry name" value="N-FORMYL PEPTIDE RECEPTOR 2"/>
    <property type="match status" value="1"/>
</dbReference>
<feature type="transmembrane region" description="Helical" evidence="11">
    <location>
        <begin position="33"/>
        <end position="60"/>
    </location>
</feature>
<feature type="transmembrane region" description="Helical" evidence="11">
    <location>
        <begin position="205"/>
        <end position="227"/>
    </location>
</feature>
<feature type="transmembrane region" description="Helical" evidence="11">
    <location>
        <begin position="276"/>
        <end position="299"/>
    </location>
</feature>
<feature type="transmembrane region" description="Helical" evidence="11">
    <location>
        <begin position="239"/>
        <end position="256"/>
    </location>
</feature>
<keyword evidence="4 10" id="KW-0297">G-protein coupled receptor</keyword>
<dbReference type="GO" id="GO:0007204">
    <property type="term" value="P:positive regulation of cytosolic calcium ion concentration"/>
    <property type="evidence" value="ECO:0000318"/>
    <property type="project" value="GO_Central"/>
</dbReference>
<accession>A0A6I8QMA7</accession>
<comment type="subcellular location">
    <subcellularLocation>
        <location evidence="1">Membrane</location>
        <topology evidence="1">Multi-pass membrane protein</topology>
    </subcellularLocation>
</comment>
<comment type="similarity">
    <text evidence="9">Belongs to the chemokine-like receptor (CMKLR) family.</text>
</comment>
<dbReference type="GO" id="GO:0004982">
    <property type="term" value="F:N-formyl peptide receptor activity"/>
    <property type="evidence" value="ECO:0000318"/>
    <property type="project" value="GO_Central"/>
</dbReference>
<dbReference type="GO" id="GO:0004875">
    <property type="term" value="F:complement receptor activity"/>
    <property type="evidence" value="ECO:0000318"/>
    <property type="project" value="GO_Central"/>
</dbReference>
<dbReference type="AGR" id="Xenbase:XB-GENE-29079591"/>
<dbReference type="InterPro" id="IPR000276">
    <property type="entry name" value="GPCR_Rhodpsn"/>
</dbReference>
<dbReference type="PROSITE" id="PS50262">
    <property type="entry name" value="G_PROTEIN_RECEP_F1_2"/>
    <property type="match status" value="1"/>
</dbReference>
<dbReference type="PRINTS" id="PR00526">
    <property type="entry name" value="FMETLEUPHER"/>
</dbReference>
<keyword evidence="3 11" id="KW-1133">Transmembrane helix</keyword>
<feature type="transmembrane region" description="Helical" evidence="11">
    <location>
        <begin position="150"/>
        <end position="172"/>
    </location>
</feature>
<sequence length="343" mass="39743">MEMEIFTPSLYFPNVSTAATLTDKEFHDRSFDLFQIIAITIHSIICILGIVGNGLVIWIIGFKMEKTATLIWFLNLGISDFSFCLFLSFSMLQGALPYNWLLGWIMCKTWAFNLYLNLSTSVLFLLIISIDRCICVLYPIWAKIHRTARLASVTSVIIWIISVALNFPYFIIHDYREYENWPSCSPEFDRETRIRNYKAMIMTKFVSMFLIPFSIMLVCYGLIAFRVKSSRIPGSGRTLKIIFTIVICFFFCWIPFHIIHMIDYADIDIGYPCSAIFYTLAESLAFFNSCLNPIIYVFIGRDFKKSLRKSILFLLESTFRESNDPPEMLNKKVSETEKLASCV</sequence>
<dbReference type="Gene3D" id="1.20.1070.10">
    <property type="entry name" value="Rhodopsin 7-helix transmembrane proteins"/>
    <property type="match status" value="1"/>
</dbReference>
<dbReference type="Xenbase" id="XB-GENE-29079591">
    <property type="gene designation" value="LOC100489149"/>
</dbReference>
<evidence type="ECO:0000313" key="15">
    <source>
        <dbReference type="RefSeq" id="XP_031762002.1"/>
    </source>
</evidence>
<reference evidence="13" key="2">
    <citation type="submission" date="2020-05" db="UniProtKB">
        <authorList>
            <consortium name="Ensembl"/>
        </authorList>
    </citation>
    <scope>IDENTIFICATION</scope>
</reference>
<dbReference type="PRINTS" id="PR00237">
    <property type="entry name" value="GPCRRHODOPSN"/>
</dbReference>
<reference evidence="13" key="1">
    <citation type="journal article" date="2010" name="Science">
        <title>The genome of the Western clawed frog Xenopus tropicalis.</title>
        <authorList>
            <person name="Hellsten U."/>
            <person name="Harland R.M."/>
            <person name="Gilchrist M.J."/>
            <person name="Hendrix D."/>
            <person name="Jurka J."/>
            <person name="Kapitonov V."/>
            <person name="Ovcharenko I."/>
            <person name="Putnam N.H."/>
            <person name="Shu S."/>
            <person name="Taher L."/>
            <person name="Blitz I.L."/>
            <person name="Blumberg B."/>
            <person name="Dichmann D.S."/>
            <person name="Dubchak I."/>
            <person name="Amaya E."/>
            <person name="Detter J.C."/>
            <person name="Fletcher R."/>
            <person name="Gerhard D.S."/>
            <person name="Goodstein D."/>
            <person name="Graves T."/>
            <person name="Grigoriev I.V."/>
            <person name="Grimwood J."/>
            <person name="Kawashima T."/>
            <person name="Lindquist E."/>
            <person name="Lucas S.M."/>
            <person name="Mead P.E."/>
            <person name="Mitros T."/>
            <person name="Ogino H."/>
            <person name="Ohta Y."/>
            <person name="Poliakov A.V."/>
            <person name="Pollet N."/>
            <person name="Robert J."/>
            <person name="Salamov A."/>
            <person name="Sater A.K."/>
            <person name="Schmutz J."/>
            <person name="Terry A."/>
            <person name="Vize P.D."/>
            <person name="Warren W.C."/>
            <person name="Wells D."/>
            <person name="Wills A."/>
            <person name="Wilson R.K."/>
            <person name="Zimmerman L.B."/>
            <person name="Zorn A.M."/>
            <person name="Grainger R."/>
            <person name="Grammer T."/>
            <person name="Khokha M.K."/>
            <person name="Richardson P.M."/>
            <person name="Rokhsar D.S."/>
        </authorList>
    </citation>
    <scope>NUCLEOTIDE SEQUENCE [LARGE SCALE GENOMIC DNA]</scope>
    <source>
        <strain evidence="13">Nigerian</strain>
    </source>
</reference>
<dbReference type="GO" id="GO:0007200">
    <property type="term" value="P:phospholipase C-activating G protein-coupled receptor signaling pathway"/>
    <property type="evidence" value="ECO:0000318"/>
    <property type="project" value="GO_Central"/>
</dbReference>
<dbReference type="Ensembl" id="ENSXETT00000075224">
    <property type="protein sequence ID" value="ENSXETP00000073436"/>
    <property type="gene ID" value="ENSXETG00000034563"/>
</dbReference>
<dbReference type="InterPro" id="IPR017452">
    <property type="entry name" value="GPCR_Rhodpsn_7TM"/>
</dbReference>
<dbReference type="GeneTree" id="ENSGT01020000230438"/>
<keyword evidence="8 10" id="KW-0807">Transducer</keyword>
<evidence type="ECO:0000256" key="8">
    <source>
        <dbReference type="ARBA" id="ARBA00023224"/>
    </source>
</evidence>
<organism evidence="13">
    <name type="scientific">Xenopus tropicalis</name>
    <name type="common">Western clawed frog</name>
    <name type="synonym">Silurana tropicalis</name>
    <dbReference type="NCBI Taxonomy" id="8364"/>
    <lineage>
        <taxon>Eukaryota</taxon>
        <taxon>Metazoa</taxon>
        <taxon>Chordata</taxon>
        <taxon>Craniata</taxon>
        <taxon>Vertebrata</taxon>
        <taxon>Euteleostomi</taxon>
        <taxon>Amphibia</taxon>
        <taxon>Batrachia</taxon>
        <taxon>Anura</taxon>
        <taxon>Pipoidea</taxon>
        <taxon>Pipidae</taxon>
        <taxon>Xenopodinae</taxon>
        <taxon>Xenopus</taxon>
        <taxon>Silurana</taxon>
    </lineage>
</organism>
<dbReference type="PANTHER" id="PTHR24225">
    <property type="entry name" value="CHEMOTACTIC RECEPTOR"/>
    <property type="match status" value="1"/>
</dbReference>
<dbReference type="GO" id="GO:0006954">
    <property type="term" value="P:inflammatory response"/>
    <property type="evidence" value="ECO:0000318"/>
    <property type="project" value="GO_Central"/>
</dbReference>
<keyword evidence="2 10" id="KW-0812">Transmembrane</keyword>
<feature type="transmembrane region" description="Helical" evidence="11">
    <location>
        <begin position="72"/>
        <end position="92"/>
    </location>
</feature>
<dbReference type="GO" id="GO:0002430">
    <property type="term" value="P:complement receptor mediated signaling pathway"/>
    <property type="evidence" value="ECO:0000318"/>
    <property type="project" value="GO_Central"/>
</dbReference>
<dbReference type="RefSeq" id="XP_031762002.1">
    <property type="nucleotide sequence ID" value="XM_031906142.1"/>
</dbReference>
<evidence type="ECO:0000259" key="12">
    <source>
        <dbReference type="PROSITE" id="PS50262"/>
    </source>
</evidence>
<evidence type="ECO:0000256" key="5">
    <source>
        <dbReference type="ARBA" id="ARBA00023136"/>
    </source>
</evidence>
<protein>
    <submittedName>
        <fullName evidence="13 15">Chemokine-like receptor 1</fullName>
    </submittedName>
</protein>
<evidence type="ECO:0000256" key="9">
    <source>
        <dbReference type="ARBA" id="ARBA00025736"/>
    </source>
</evidence>
<proteinExistence type="inferred from homology"/>
<dbReference type="Pfam" id="PF00001">
    <property type="entry name" value="7tm_1"/>
    <property type="match status" value="1"/>
</dbReference>
<keyword evidence="6" id="KW-1015">Disulfide bond</keyword>